<keyword evidence="6 7" id="KW-0472">Membrane</keyword>
<gene>
    <name evidence="9" type="ORF">K9W45_00570</name>
</gene>
<evidence type="ECO:0000256" key="5">
    <source>
        <dbReference type="ARBA" id="ARBA00022989"/>
    </source>
</evidence>
<dbReference type="AlphaFoldDB" id="A0A9Y1BL06"/>
<name>A0A9Y1BL06_9ARCH</name>
<feature type="transmembrane region" description="Helical" evidence="7">
    <location>
        <begin position="63"/>
        <end position="83"/>
    </location>
</feature>
<feature type="transmembrane region" description="Helical" evidence="7">
    <location>
        <begin position="282"/>
        <end position="302"/>
    </location>
</feature>
<reference evidence="9" key="1">
    <citation type="journal article" date="2022" name="Nat. Microbiol.">
        <title>Unique mobile elements and scalable gene flow at the prokaryote-eukaryote boundary revealed by circularized Asgard archaea genomes.</title>
        <authorList>
            <person name="Wu F."/>
            <person name="Speth D.R."/>
            <person name="Philosof A."/>
            <person name="Cremiere A."/>
            <person name="Narayanan A."/>
            <person name="Barco R.A."/>
            <person name="Connon S.A."/>
            <person name="Amend J.P."/>
            <person name="Antoshechkin I.A."/>
            <person name="Orphan V.J."/>
        </authorList>
    </citation>
    <scope>NUCLEOTIDE SEQUENCE</scope>
    <source>
        <strain evidence="9">PM71</strain>
    </source>
</reference>
<dbReference type="GO" id="GO:0005886">
    <property type="term" value="C:plasma membrane"/>
    <property type="evidence" value="ECO:0007669"/>
    <property type="project" value="UniProtKB-SubCell"/>
</dbReference>
<feature type="transmembrane region" description="Helical" evidence="7">
    <location>
        <begin position="115"/>
        <end position="138"/>
    </location>
</feature>
<dbReference type="SUPFAM" id="SSF103473">
    <property type="entry name" value="MFS general substrate transporter"/>
    <property type="match status" value="1"/>
</dbReference>
<evidence type="ECO:0000256" key="1">
    <source>
        <dbReference type="ARBA" id="ARBA00004651"/>
    </source>
</evidence>
<dbReference type="InterPro" id="IPR020846">
    <property type="entry name" value="MFS_dom"/>
</dbReference>
<evidence type="ECO:0000256" key="3">
    <source>
        <dbReference type="ARBA" id="ARBA00022475"/>
    </source>
</evidence>
<dbReference type="PROSITE" id="PS50850">
    <property type="entry name" value="MFS"/>
    <property type="match status" value="1"/>
</dbReference>
<dbReference type="EMBL" id="CP084166">
    <property type="protein sequence ID" value="UJG40968.1"/>
    <property type="molecule type" value="Genomic_DNA"/>
</dbReference>
<dbReference type="Gene3D" id="1.20.1250.20">
    <property type="entry name" value="MFS general substrate transporter like domains"/>
    <property type="match status" value="1"/>
</dbReference>
<evidence type="ECO:0000256" key="6">
    <source>
        <dbReference type="ARBA" id="ARBA00023136"/>
    </source>
</evidence>
<dbReference type="InterPro" id="IPR011701">
    <property type="entry name" value="MFS"/>
</dbReference>
<evidence type="ECO:0000256" key="4">
    <source>
        <dbReference type="ARBA" id="ARBA00022692"/>
    </source>
</evidence>
<organism evidence="9">
    <name type="scientific">Candidatus Heimdallarchaeum aukensis</name>
    <dbReference type="NCBI Taxonomy" id="2876573"/>
    <lineage>
        <taxon>Archaea</taxon>
        <taxon>Promethearchaeati</taxon>
        <taxon>Candidatus Heimdallarchaeota</taxon>
        <taxon>Candidatus Heimdallarchaeia (ex Rinke et al. 2021) (nom. nud.)</taxon>
        <taxon>Candidatus Heimdallarchaeales</taxon>
        <taxon>Candidatus Heimdallarchaeaceae</taxon>
        <taxon>Candidatus Heimdallarchaeum</taxon>
    </lineage>
</organism>
<feature type="transmembrane region" description="Helical" evidence="7">
    <location>
        <begin position="345"/>
        <end position="370"/>
    </location>
</feature>
<proteinExistence type="predicted"/>
<comment type="subcellular location">
    <subcellularLocation>
        <location evidence="1">Cell membrane</location>
        <topology evidence="1">Multi-pass membrane protein</topology>
    </subcellularLocation>
</comment>
<dbReference type="Proteomes" id="UP001201020">
    <property type="component" value="Chromosome"/>
</dbReference>
<dbReference type="InterPro" id="IPR036259">
    <property type="entry name" value="MFS_trans_sf"/>
</dbReference>
<evidence type="ECO:0000256" key="7">
    <source>
        <dbReference type="SAM" id="Phobius"/>
    </source>
</evidence>
<keyword evidence="2" id="KW-0813">Transport</keyword>
<feature type="transmembrane region" description="Helical" evidence="7">
    <location>
        <begin position="150"/>
        <end position="176"/>
    </location>
</feature>
<keyword evidence="3" id="KW-1003">Cell membrane</keyword>
<keyword evidence="5 7" id="KW-1133">Transmembrane helix</keyword>
<dbReference type="PANTHER" id="PTHR23517">
    <property type="entry name" value="RESISTANCE PROTEIN MDTM, PUTATIVE-RELATED-RELATED"/>
    <property type="match status" value="1"/>
</dbReference>
<dbReference type="Pfam" id="PF07690">
    <property type="entry name" value="MFS_1"/>
    <property type="match status" value="2"/>
</dbReference>
<feature type="domain" description="Major facilitator superfamily (MFS) profile" evidence="8">
    <location>
        <begin position="25"/>
        <end position="435"/>
    </location>
</feature>
<dbReference type="GO" id="GO:0022857">
    <property type="term" value="F:transmembrane transporter activity"/>
    <property type="evidence" value="ECO:0007669"/>
    <property type="project" value="InterPro"/>
</dbReference>
<dbReference type="CDD" id="cd17325">
    <property type="entry name" value="MFS_MdtG_SLC18_like"/>
    <property type="match status" value="1"/>
</dbReference>
<keyword evidence="4 7" id="KW-0812">Transmembrane</keyword>
<feature type="transmembrane region" description="Helical" evidence="7">
    <location>
        <begin position="382"/>
        <end position="400"/>
    </location>
</feature>
<evidence type="ECO:0000313" key="9">
    <source>
        <dbReference type="EMBL" id="UJG40968.1"/>
    </source>
</evidence>
<feature type="transmembrane region" description="Helical" evidence="7">
    <location>
        <begin position="406"/>
        <end position="430"/>
    </location>
</feature>
<evidence type="ECO:0000259" key="8">
    <source>
        <dbReference type="PROSITE" id="PS50850"/>
    </source>
</evidence>
<evidence type="ECO:0000256" key="2">
    <source>
        <dbReference type="ARBA" id="ARBA00022448"/>
    </source>
</evidence>
<feature type="transmembrane region" description="Helical" evidence="7">
    <location>
        <begin position="202"/>
        <end position="222"/>
    </location>
</feature>
<feature type="transmembrane region" description="Helical" evidence="7">
    <location>
        <begin position="251"/>
        <end position="270"/>
    </location>
</feature>
<sequence>MSSKTSKDTEKLRSKLKDLLSIPSSLLIVFLTTLLMRASFYLAIAILNYPHYLTHLSSVQKTWIFIVYPLSELLTVLFFGVLSDKIGRKIIYYIGLGTTAIAILLFSFVSEFALLLVVSSILGIGAAAQVASTLSIVADEAPEDKRGRFMGFYDAMTLIGLGLGFGGGFLIMEILFGNEDVTTMTSSQQTEFYKRVATTSEVLFVIAAVLLFISLVVAVVLLKGKQFVKFGKEQTIKEKVSFIIKDKNLRYLMPVWVPIICLYAIVLTNAEELAHTLNLHDVKLLIVLAVIFGSILIGFPLNGILSDKIGRKPFLYIGMFSFAGFVTVLIIGAEQAKVNNPNLLLYLSPLMFVLGIGCGAFPPAALALLTDLSPKENYGSSMGAYSVVYGTGMIIGPLSAEYSQSVGGLFGLIILIWILCAISVVGTLLVPKHLLSKGSH</sequence>
<feature type="transmembrane region" description="Helical" evidence="7">
    <location>
        <begin position="90"/>
        <end position="109"/>
    </location>
</feature>
<protein>
    <submittedName>
        <fullName evidence="9">MFS transporter</fullName>
    </submittedName>
</protein>
<feature type="transmembrane region" description="Helical" evidence="7">
    <location>
        <begin position="314"/>
        <end position="333"/>
    </location>
</feature>
<feature type="transmembrane region" description="Helical" evidence="7">
    <location>
        <begin position="20"/>
        <end position="43"/>
    </location>
</feature>
<accession>A0A9Y1BL06</accession>
<dbReference type="InterPro" id="IPR050171">
    <property type="entry name" value="MFS_Transporters"/>
</dbReference>